<keyword evidence="5" id="KW-1185">Reference proteome</keyword>
<sequence>MGRLQRLPLLLALLPALLCTLLLHAAHADALSLAYDRNYGTAYVTILQSTADVPIEAQGYTRRQLELFQDRRVDAAEVYDFQAEQFLRGAAEELYWYPHYTATVVLAVRTDPRIPVHGWADLREGVTIAMPEQSPEREIFFLALTQGLSANRDTAFAHLAQMKAEGRLRFYAMHRGTWGILANAGANDVYVLFAHEAERLIRRGAQLRIVVPAEGTITLTKGVLSRAPITFSETLPKELDAAGYPPLPPSAPTVHAMPPDFPHVLRTVNTRYHAQIMERPAFMPAEAHERFMVLVLMLPLTVIWGAYIYRRVLHHGARRAVVLLIAMLLLWELTRMAKILTFVHDSTLERTLWYLFYMFRAGLSVALLWIAWSADEDAINHRMPPWLKAVFGLNLLLAALILCNDFHQQFFVFTWDNILQEWQEALAWGAYVYWTLWFGEILAALLLLLEKAKQQQVLRPMMMLPFVFFVLFIAYSIAYQYVAWVQWPELTALTALFFLALLEICLHTGLMPSNRLHEAFFTHARLAMRLVNAEGAPVFASALQWDESGRDTRTSRMEIHGGALLWQEDLRLLHERQRQLALACDALERSHSLLRAEHTIRRKLLALTLRRKLSEELEAILAAKRPLLRRFREELMETQDEEKIVRLIRRLNLLSSYLKKRCVLFLKGQEDGTVRTDELAMAVSETCTYLRPLGLRVGVEWTQTELLYTETALALFDAFAEFLTRAAAAGMERIFCRFTDDTLTFLLEDADWIAPWAAAWQEEHGTAVTTEDRGYAHTLTIHPTAAAGKRTGGKAAYAAEDARSTQDEGRRDAPWNG</sequence>
<organism evidence="4 5">
    <name type="scientific">Selenomonas timonae</name>
    <dbReference type="NCBI Taxonomy" id="2754044"/>
    <lineage>
        <taxon>Bacteria</taxon>
        <taxon>Bacillati</taxon>
        <taxon>Bacillota</taxon>
        <taxon>Negativicutes</taxon>
        <taxon>Selenomonadales</taxon>
        <taxon>Selenomonadaceae</taxon>
        <taxon>Selenomonas</taxon>
    </lineage>
</organism>
<feature type="transmembrane region" description="Helical" evidence="2">
    <location>
        <begin position="291"/>
        <end position="309"/>
    </location>
</feature>
<name>A0A7G7VKW1_9FIRM</name>
<feature type="region of interest" description="Disordered" evidence="1">
    <location>
        <begin position="787"/>
        <end position="817"/>
    </location>
</feature>
<accession>A0A7G7VKW1</accession>
<dbReference type="EMBL" id="CP060204">
    <property type="protein sequence ID" value="QNH54754.1"/>
    <property type="molecule type" value="Genomic_DNA"/>
</dbReference>
<gene>
    <name evidence="4" type="ORF">H1B31_01985</name>
</gene>
<dbReference type="KEGG" id="stim:H1B31_01985"/>
<reference evidence="4 5" key="1">
    <citation type="submission" date="2020-07" db="EMBL/GenBank/DDBJ databases">
        <title>Complete genome and description of Selenomonas timonensis sp. nov., a new bacterium isolated from a gingivitis subject.</title>
        <authorList>
            <person name="Antezack A."/>
        </authorList>
    </citation>
    <scope>NUCLEOTIDE SEQUENCE [LARGE SCALE GENOMIC DNA]</scope>
    <source>
        <strain evidence="4 5">Marseille-Q3039</strain>
    </source>
</reference>
<keyword evidence="3" id="KW-0732">Signal</keyword>
<feature type="transmembrane region" description="Helical" evidence="2">
    <location>
        <begin position="321"/>
        <end position="340"/>
    </location>
</feature>
<evidence type="ECO:0000256" key="2">
    <source>
        <dbReference type="SAM" id="Phobius"/>
    </source>
</evidence>
<evidence type="ECO:0000313" key="5">
    <source>
        <dbReference type="Proteomes" id="UP000515480"/>
    </source>
</evidence>
<keyword evidence="2" id="KW-0812">Transmembrane</keyword>
<evidence type="ECO:0000313" key="4">
    <source>
        <dbReference type="EMBL" id="QNH54754.1"/>
    </source>
</evidence>
<feature type="compositionally biased region" description="Basic and acidic residues" evidence="1">
    <location>
        <begin position="800"/>
        <end position="817"/>
    </location>
</feature>
<proteinExistence type="predicted"/>
<evidence type="ECO:0000256" key="3">
    <source>
        <dbReference type="SAM" id="SignalP"/>
    </source>
</evidence>
<keyword evidence="2" id="KW-1133">Transmembrane helix</keyword>
<feature type="transmembrane region" description="Helical" evidence="2">
    <location>
        <begin position="352"/>
        <end position="374"/>
    </location>
</feature>
<protein>
    <recommendedName>
        <fullName evidence="6">Histidine kinase N-terminal 7TM region domain-containing protein</fullName>
    </recommendedName>
</protein>
<dbReference type="SUPFAM" id="SSF53850">
    <property type="entry name" value="Periplasmic binding protein-like II"/>
    <property type="match status" value="1"/>
</dbReference>
<evidence type="ECO:0008006" key="6">
    <source>
        <dbReference type="Google" id="ProtNLM"/>
    </source>
</evidence>
<feature type="transmembrane region" description="Helical" evidence="2">
    <location>
        <begin position="386"/>
        <end position="407"/>
    </location>
</feature>
<keyword evidence="2" id="KW-0472">Membrane</keyword>
<feature type="transmembrane region" description="Helical" evidence="2">
    <location>
        <begin position="461"/>
        <end position="484"/>
    </location>
</feature>
<dbReference type="Proteomes" id="UP000515480">
    <property type="component" value="Chromosome"/>
</dbReference>
<feature type="signal peptide" evidence="3">
    <location>
        <begin position="1"/>
        <end position="25"/>
    </location>
</feature>
<evidence type="ECO:0000256" key="1">
    <source>
        <dbReference type="SAM" id="MobiDB-lite"/>
    </source>
</evidence>
<dbReference type="RefSeq" id="WP_185980692.1">
    <property type="nucleotide sequence ID" value="NZ_CP060204.1"/>
</dbReference>
<feature type="compositionally biased region" description="Low complexity" evidence="1">
    <location>
        <begin position="787"/>
        <end position="799"/>
    </location>
</feature>
<feature type="transmembrane region" description="Helical" evidence="2">
    <location>
        <begin position="427"/>
        <end position="449"/>
    </location>
</feature>
<dbReference type="AlphaFoldDB" id="A0A7G7VKW1"/>
<feature type="chain" id="PRO_5038799131" description="Histidine kinase N-terminal 7TM region domain-containing protein" evidence="3">
    <location>
        <begin position="26"/>
        <end position="817"/>
    </location>
</feature>